<gene>
    <name evidence="2" type="ORF">HNY73_022152</name>
</gene>
<feature type="compositionally biased region" description="Basic residues" evidence="1">
    <location>
        <begin position="237"/>
        <end position="248"/>
    </location>
</feature>
<evidence type="ECO:0000313" key="2">
    <source>
        <dbReference type="EMBL" id="KAF8764031.1"/>
    </source>
</evidence>
<feature type="region of interest" description="Disordered" evidence="1">
    <location>
        <begin position="206"/>
        <end position="248"/>
    </location>
</feature>
<proteinExistence type="predicted"/>
<reference evidence="2" key="1">
    <citation type="journal article" date="2020" name="bioRxiv">
        <title>Chromosome-level reference genome of the European wasp spider Argiope bruennichi: a resource for studies on range expansion and evolutionary adaptation.</title>
        <authorList>
            <person name="Sheffer M.M."/>
            <person name="Hoppe A."/>
            <person name="Krehenwinkel H."/>
            <person name="Uhl G."/>
            <person name="Kuss A.W."/>
            <person name="Jensen L."/>
            <person name="Jensen C."/>
            <person name="Gillespie R.G."/>
            <person name="Hoff K.J."/>
            <person name="Prost S."/>
        </authorList>
    </citation>
    <scope>NUCLEOTIDE SEQUENCE</scope>
</reference>
<dbReference type="AlphaFoldDB" id="A0A8T0E2A7"/>
<accession>A0A8T0E2A7</accession>
<dbReference type="EMBL" id="JABXBU010002231">
    <property type="protein sequence ID" value="KAF8764031.1"/>
    <property type="molecule type" value="Genomic_DNA"/>
</dbReference>
<protein>
    <submittedName>
        <fullName evidence="2">Uncharacterized protein</fullName>
    </submittedName>
</protein>
<evidence type="ECO:0000313" key="3">
    <source>
        <dbReference type="Proteomes" id="UP000807504"/>
    </source>
</evidence>
<sequence length="248" mass="28084">MNDYMRLVAHAAAKFTGNPAVLSPLLDSYCGWENKKSRFCSEPTKADNSVILNVSGLVIEEVKVEYDGRLKIHMQHDSKILGEDNFKWSRDCTYEYNVDDPLVPLLAGYWTDDEFLIIQARNKESPFAAESNVENLQNFKLIPIDLINVLEPALNVPFLKQIMKSVKKKSSDVYSYVCSSTELSEANDVLSLLTCVPLTEDKKTEFDFEKLRTDPETIAEHSSQEESDKGTDQDKQSKKKPSKSKSKS</sequence>
<evidence type="ECO:0000256" key="1">
    <source>
        <dbReference type="SAM" id="MobiDB-lite"/>
    </source>
</evidence>
<name>A0A8T0E2A7_ARGBR</name>
<comment type="caution">
    <text evidence="2">The sequence shown here is derived from an EMBL/GenBank/DDBJ whole genome shotgun (WGS) entry which is preliminary data.</text>
</comment>
<organism evidence="2 3">
    <name type="scientific">Argiope bruennichi</name>
    <name type="common">Wasp spider</name>
    <name type="synonym">Aranea bruennichi</name>
    <dbReference type="NCBI Taxonomy" id="94029"/>
    <lineage>
        <taxon>Eukaryota</taxon>
        <taxon>Metazoa</taxon>
        <taxon>Ecdysozoa</taxon>
        <taxon>Arthropoda</taxon>
        <taxon>Chelicerata</taxon>
        <taxon>Arachnida</taxon>
        <taxon>Araneae</taxon>
        <taxon>Araneomorphae</taxon>
        <taxon>Entelegynae</taxon>
        <taxon>Araneoidea</taxon>
        <taxon>Araneidae</taxon>
        <taxon>Argiope</taxon>
    </lineage>
</organism>
<dbReference type="Proteomes" id="UP000807504">
    <property type="component" value="Unassembled WGS sequence"/>
</dbReference>
<keyword evidence="3" id="KW-1185">Reference proteome</keyword>
<feature type="compositionally biased region" description="Basic and acidic residues" evidence="1">
    <location>
        <begin position="206"/>
        <end position="236"/>
    </location>
</feature>
<reference evidence="2" key="2">
    <citation type="submission" date="2020-06" db="EMBL/GenBank/DDBJ databases">
        <authorList>
            <person name="Sheffer M."/>
        </authorList>
    </citation>
    <scope>NUCLEOTIDE SEQUENCE</scope>
</reference>